<name>A0A419N382_9GAMM</name>
<proteinExistence type="predicted"/>
<dbReference type="RefSeq" id="WP_120134798.1">
    <property type="nucleotide sequence ID" value="NZ_RAHH01000034.1"/>
</dbReference>
<reference evidence="1 2" key="1">
    <citation type="submission" date="2018-09" db="EMBL/GenBank/DDBJ databases">
        <authorList>
            <person name="Le Fleche-Mateos A."/>
        </authorList>
    </citation>
    <scope>NUCLEOTIDE SEQUENCE [LARGE SCALE GENOMIC DNA]</scope>
    <source>
        <strain evidence="1 2">DSM 27399</strain>
    </source>
</reference>
<dbReference type="EMBL" id="RAHH01000034">
    <property type="protein sequence ID" value="RJT37411.1"/>
    <property type="molecule type" value="Genomic_DNA"/>
</dbReference>
<dbReference type="OrthoDB" id="6505788at2"/>
<keyword evidence="2" id="KW-1185">Reference proteome</keyword>
<dbReference type="Proteomes" id="UP000284908">
    <property type="component" value="Unassembled WGS sequence"/>
</dbReference>
<protein>
    <submittedName>
        <fullName evidence="1">Uncharacterized protein</fullName>
    </submittedName>
</protein>
<accession>A0A419N382</accession>
<evidence type="ECO:0000313" key="2">
    <source>
        <dbReference type="Proteomes" id="UP000284908"/>
    </source>
</evidence>
<sequence length="83" mass="9676">MKLLKDEEAFRTWMTEDYFNCQSDLPPTFEAGELEGEVIRQMPDNYPCLVFVLEEAVNTEPQALRFVTCEQVREWAKIMGIIA</sequence>
<organism evidence="1 2">
    <name type="scientific">Rahnella woolbedingensis</name>
    <dbReference type="NCBI Taxonomy" id="1510574"/>
    <lineage>
        <taxon>Bacteria</taxon>
        <taxon>Pseudomonadati</taxon>
        <taxon>Pseudomonadota</taxon>
        <taxon>Gammaproteobacteria</taxon>
        <taxon>Enterobacterales</taxon>
        <taxon>Yersiniaceae</taxon>
        <taxon>Rahnella</taxon>
    </lineage>
</organism>
<dbReference type="AlphaFoldDB" id="A0A419N382"/>
<comment type="caution">
    <text evidence="1">The sequence shown here is derived from an EMBL/GenBank/DDBJ whole genome shotgun (WGS) entry which is preliminary data.</text>
</comment>
<gene>
    <name evidence="1" type="ORF">D6C13_21905</name>
</gene>
<evidence type="ECO:0000313" key="1">
    <source>
        <dbReference type="EMBL" id="RJT37411.1"/>
    </source>
</evidence>